<dbReference type="InterPro" id="IPR003661">
    <property type="entry name" value="HisK_dim/P_dom"/>
</dbReference>
<feature type="domain" description="Response regulatory" evidence="9">
    <location>
        <begin position="487"/>
        <end position="604"/>
    </location>
</feature>
<reference evidence="10 11" key="1">
    <citation type="submission" date="2018-01" db="EMBL/GenBank/DDBJ databases">
        <title>Co-occurrence of chitin degradation, pigmentation and bioactivity in marine Pseudoalteromonas.</title>
        <authorList>
            <person name="Paulsen S."/>
            <person name="Gram L."/>
            <person name="Machado H."/>
        </authorList>
    </citation>
    <scope>NUCLEOTIDE SEQUENCE [LARGE SCALE GENOMIC DNA]</scope>
    <source>
        <strain evidence="10 11">S3898</strain>
    </source>
</reference>
<comment type="catalytic activity">
    <reaction evidence="1">
        <text>ATP + protein L-histidine = ADP + protein N-phospho-L-histidine.</text>
        <dbReference type="EC" id="2.7.13.3"/>
    </reaction>
</comment>
<dbReference type="InterPro" id="IPR036097">
    <property type="entry name" value="HisK_dim/P_sf"/>
</dbReference>
<comment type="caution">
    <text evidence="10">The sequence shown here is derived from an EMBL/GenBank/DDBJ whole genome shotgun (WGS) entry which is preliminary data.</text>
</comment>
<keyword evidence="7" id="KW-0472">Membrane</keyword>
<dbReference type="SMART" id="SM00448">
    <property type="entry name" value="REC"/>
    <property type="match status" value="1"/>
</dbReference>
<feature type="transmembrane region" description="Helical" evidence="7">
    <location>
        <begin position="116"/>
        <end position="138"/>
    </location>
</feature>
<evidence type="ECO:0000313" key="11">
    <source>
        <dbReference type="Proteomes" id="UP000291338"/>
    </source>
</evidence>
<dbReference type="GO" id="GO:0005886">
    <property type="term" value="C:plasma membrane"/>
    <property type="evidence" value="ECO:0007669"/>
    <property type="project" value="TreeGrafter"/>
</dbReference>
<keyword evidence="4" id="KW-0808">Transferase</keyword>
<proteinExistence type="predicted"/>
<dbReference type="CDD" id="cd00082">
    <property type="entry name" value="HisKA"/>
    <property type="match status" value="1"/>
</dbReference>
<dbReference type="SUPFAM" id="SSF52172">
    <property type="entry name" value="CheY-like"/>
    <property type="match status" value="1"/>
</dbReference>
<dbReference type="EC" id="2.7.13.3" evidence="2"/>
<sequence length="729" mass="81548">MQELHFAMPIMSLTAIISAGVMTLNWFMYQTADGVRQWMFSMQLMALTCLLLIGISYQPEAVTFVALTCLFASFYFFVNGTEKFFKLPHSHTVWIIIAVVYFALVSWFSFVDSNRAMRYIASYSLVTISMGLSIRTLMVCTPSHHQRPSLSRWGFLVACLSVFAVLSIHLLTLDVKSQPAVLTSLTTSQVLVIAATVCLPIILCVAFSLLCGAQQLEKMALLAQKNKQASLLKGRFLTMLSHELRTPLNAIVGHADMLKRIPREPQKHAQLCDVISEAAHSLSDLANQVLLQAKGEQVGAQLKPVNLPEQARSVFELLLPLSKNKGLELKLRIDERLEELYFLTDKESLLLILKNLMSNGIKYTEHGEVILSVNLQEPQRKHGSLERRVQFSVSDTGIGLSQNALDYIFEPFASTQLEHNISNSAGFGLSLSKQLVEHLGGELTVCSEVKQGTVFSFSLQLNSCDIPATQKAADENKAQQIALSTSRILVVEDNLLNQEVLKHYLQDTKMYCEYVRSLTDATDAIKAETFDVILLDMHLPDGHGLEWWQNLQGHFEPAQAPTVIALTGDADEEAQQKYLQHGITYCLEKPISGAILLSVLEHVGTAHTTQINPLQLLDEQVVAHLNKQFDSQFLNTKLMYLADTFDYEFAQLQGLADIQAIEQLEVKLKTLIQECIDLGLKALAQALVETKDAVRAKQVIDWRALHHYAKQNALALQNYQKQFCAVRNI</sequence>
<dbReference type="InterPro" id="IPR003594">
    <property type="entry name" value="HATPase_dom"/>
</dbReference>
<dbReference type="PROSITE" id="PS50109">
    <property type="entry name" value="HIS_KIN"/>
    <property type="match status" value="1"/>
</dbReference>
<accession>A0A4Q7IMM3</accession>
<dbReference type="Pfam" id="PF00512">
    <property type="entry name" value="HisKA"/>
    <property type="match status" value="1"/>
</dbReference>
<keyword evidence="7" id="KW-1133">Transmembrane helix</keyword>
<feature type="domain" description="Histidine kinase" evidence="8">
    <location>
        <begin position="239"/>
        <end position="463"/>
    </location>
</feature>
<dbReference type="Pfam" id="PF00072">
    <property type="entry name" value="Response_reg"/>
    <property type="match status" value="1"/>
</dbReference>
<feature type="transmembrane region" description="Helical" evidence="7">
    <location>
        <begin position="190"/>
        <end position="211"/>
    </location>
</feature>
<feature type="transmembrane region" description="Helical" evidence="7">
    <location>
        <begin position="61"/>
        <end position="80"/>
    </location>
</feature>
<dbReference type="SUPFAM" id="SSF55874">
    <property type="entry name" value="ATPase domain of HSP90 chaperone/DNA topoisomerase II/histidine kinase"/>
    <property type="match status" value="1"/>
</dbReference>
<dbReference type="PROSITE" id="PS50110">
    <property type="entry name" value="RESPONSE_REGULATORY"/>
    <property type="match status" value="1"/>
</dbReference>
<evidence type="ECO:0000256" key="2">
    <source>
        <dbReference type="ARBA" id="ARBA00012438"/>
    </source>
</evidence>
<dbReference type="InterPro" id="IPR036890">
    <property type="entry name" value="HATPase_C_sf"/>
</dbReference>
<dbReference type="Proteomes" id="UP000291338">
    <property type="component" value="Unassembled WGS sequence"/>
</dbReference>
<evidence type="ECO:0000256" key="1">
    <source>
        <dbReference type="ARBA" id="ARBA00000085"/>
    </source>
</evidence>
<dbReference type="Pfam" id="PF02518">
    <property type="entry name" value="HATPase_c"/>
    <property type="match status" value="1"/>
</dbReference>
<feature type="transmembrane region" description="Helical" evidence="7">
    <location>
        <begin position="6"/>
        <end position="26"/>
    </location>
</feature>
<organism evidence="10 11">
    <name type="scientific">Pseudoalteromonas phenolica</name>
    <dbReference type="NCBI Taxonomy" id="161398"/>
    <lineage>
        <taxon>Bacteria</taxon>
        <taxon>Pseudomonadati</taxon>
        <taxon>Pseudomonadota</taxon>
        <taxon>Gammaproteobacteria</taxon>
        <taxon>Alteromonadales</taxon>
        <taxon>Pseudoalteromonadaceae</taxon>
        <taxon>Pseudoalteromonas</taxon>
    </lineage>
</organism>
<dbReference type="GO" id="GO:0009927">
    <property type="term" value="F:histidine phosphotransfer kinase activity"/>
    <property type="evidence" value="ECO:0007669"/>
    <property type="project" value="TreeGrafter"/>
</dbReference>
<gene>
    <name evidence="10" type="ORF">C1E23_10475</name>
</gene>
<evidence type="ECO:0000256" key="4">
    <source>
        <dbReference type="ARBA" id="ARBA00022679"/>
    </source>
</evidence>
<name>A0A4Q7IMM3_9GAMM</name>
<dbReference type="PANTHER" id="PTHR43047">
    <property type="entry name" value="TWO-COMPONENT HISTIDINE PROTEIN KINASE"/>
    <property type="match status" value="1"/>
</dbReference>
<evidence type="ECO:0000256" key="5">
    <source>
        <dbReference type="ARBA" id="ARBA00022777"/>
    </source>
</evidence>
<keyword evidence="5" id="KW-0418">Kinase</keyword>
<dbReference type="Gene3D" id="3.30.565.10">
    <property type="entry name" value="Histidine kinase-like ATPase, C-terminal domain"/>
    <property type="match status" value="1"/>
</dbReference>
<keyword evidence="7" id="KW-0812">Transmembrane</keyword>
<evidence type="ECO:0000259" key="8">
    <source>
        <dbReference type="PROSITE" id="PS50109"/>
    </source>
</evidence>
<keyword evidence="3 6" id="KW-0597">Phosphoprotein</keyword>
<feature type="transmembrane region" description="Helical" evidence="7">
    <location>
        <begin position="92"/>
        <end position="110"/>
    </location>
</feature>
<feature type="transmembrane region" description="Helical" evidence="7">
    <location>
        <begin position="38"/>
        <end position="55"/>
    </location>
</feature>
<dbReference type="InterPro" id="IPR011006">
    <property type="entry name" value="CheY-like_superfamily"/>
</dbReference>
<evidence type="ECO:0000259" key="9">
    <source>
        <dbReference type="PROSITE" id="PS50110"/>
    </source>
</evidence>
<dbReference type="AlphaFoldDB" id="A0A4Q7IMM3"/>
<dbReference type="CDD" id="cd17546">
    <property type="entry name" value="REC_hyHK_CKI1_RcsC-like"/>
    <property type="match status" value="1"/>
</dbReference>
<dbReference type="SMART" id="SM00387">
    <property type="entry name" value="HATPase_c"/>
    <property type="match status" value="1"/>
</dbReference>
<evidence type="ECO:0000256" key="6">
    <source>
        <dbReference type="PROSITE-ProRule" id="PRU00169"/>
    </source>
</evidence>
<dbReference type="GO" id="GO:0000155">
    <property type="term" value="F:phosphorelay sensor kinase activity"/>
    <property type="evidence" value="ECO:0007669"/>
    <property type="project" value="InterPro"/>
</dbReference>
<dbReference type="InterPro" id="IPR005467">
    <property type="entry name" value="His_kinase_dom"/>
</dbReference>
<dbReference type="SMART" id="SM00388">
    <property type="entry name" value="HisKA"/>
    <property type="match status" value="1"/>
</dbReference>
<dbReference type="EMBL" id="PPSX01000036">
    <property type="protein sequence ID" value="RZQ53051.1"/>
    <property type="molecule type" value="Genomic_DNA"/>
</dbReference>
<feature type="transmembrane region" description="Helical" evidence="7">
    <location>
        <begin position="150"/>
        <end position="170"/>
    </location>
</feature>
<dbReference type="InterPro" id="IPR004358">
    <property type="entry name" value="Sig_transdc_His_kin-like_C"/>
</dbReference>
<dbReference type="PRINTS" id="PR00344">
    <property type="entry name" value="BCTRLSENSOR"/>
</dbReference>
<evidence type="ECO:0000256" key="7">
    <source>
        <dbReference type="SAM" id="Phobius"/>
    </source>
</evidence>
<dbReference type="Gene3D" id="3.40.50.2300">
    <property type="match status" value="1"/>
</dbReference>
<dbReference type="SUPFAM" id="SSF47384">
    <property type="entry name" value="Homodimeric domain of signal transducing histidine kinase"/>
    <property type="match status" value="1"/>
</dbReference>
<dbReference type="InterPro" id="IPR001789">
    <property type="entry name" value="Sig_transdc_resp-reg_receiver"/>
</dbReference>
<evidence type="ECO:0000256" key="3">
    <source>
        <dbReference type="ARBA" id="ARBA00022553"/>
    </source>
</evidence>
<evidence type="ECO:0000313" key="10">
    <source>
        <dbReference type="EMBL" id="RZQ53051.1"/>
    </source>
</evidence>
<dbReference type="PANTHER" id="PTHR43047:SF72">
    <property type="entry name" value="OSMOSENSING HISTIDINE PROTEIN KINASE SLN1"/>
    <property type="match status" value="1"/>
</dbReference>
<dbReference type="Gene3D" id="1.10.287.130">
    <property type="match status" value="1"/>
</dbReference>
<dbReference type="RefSeq" id="WP_130255516.1">
    <property type="nucleotide sequence ID" value="NZ_PPSX01000036.1"/>
</dbReference>
<feature type="modified residue" description="4-aspartylphosphate" evidence="6">
    <location>
        <position position="536"/>
    </location>
</feature>
<protein>
    <recommendedName>
        <fullName evidence="2">histidine kinase</fullName>
        <ecNumber evidence="2">2.7.13.3</ecNumber>
    </recommendedName>
</protein>